<protein>
    <submittedName>
        <fullName evidence="1">Uncharacterized protein</fullName>
    </submittedName>
</protein>
<dbReference type="InterPro" id="IPR021787">
    <property type="entry name" value="DUF3352"/>
</dbReference>
<gene>
    <name evidence="1" type="ORF">DDR33_10490</name>
</gene>
<comment type="caution">
    <text evidence="1">The sequence shown here is derived from an EMBL/GenBank/DDBJ whole genome shotgun (WGS) entry which is preliminary data.</text>
</comment>
<dbReference type="Proteomes" id="UP000245647">
    <property type="component" value="Unassembled WGS sequence"/>
</dbReference>
<dbReference type="Pfam" id="PF11832">
    <property type="entry name" value="DUF3352"/>
    <property type="match status" value="1"/>
</dbReference>
<dbReference type="InterPro" id="IPR011047">
    <property type="entry name" value="Quinoprotein_ADH-like_sf"/>
</dbReference>
<dbReference type="Gene3D" id="2.130.10.10">
    <property type="entry name" value="YVTN repeat-like/Quinoprotein amine dehydrogenase"/>
    <property type="match status" value="1"/>
</dbReference>
<reference evidence="1 2" key="1">
    <citation type="submission" date="2018-04" db="EMBL/GenBank/DDBJ databases">
        <title>Pedobacter chongqingensis sp. nov., isolated from a rottenly hemp rope.</title>
        <authorList>
            <person name="Cai Y."/>
        </authorList>
    </citation>
    <scope>NUCLEOTIDE SEQUENCE [LARGE SCALE GENOMIC DNA]</scope>
    <source>
        <strain evidence="1 2">FJ4-8</strain>
    </source>
</reference>
<dbReference type="RefSeq" id="WP_109415723.1">
    <property type="nucleotide sequence ID" value="NZ_QEAS01000007.1"/>
</dbReference>
<dbReference type="AlphaFoldDB" id="A0A2U2PHH5"/>
<dbReference type="InterPro" id="IPR015943">
    <property type="entry name" value="WD40/YVTN_repeat-like_dom_sf"/>
</dbReference>
<evidence type="ECO:0000313" key="1">
    <source>
        <dbReference type="EMBL" id="PWG80868.1"/>
    </source>
</evidence>
<dbReference type="OrthoDB" id="1093345at2"/>
<organism evidence="1 2">
    <name type="scientific">Pararcticibacter amylolyticus</name>
    <dbReference type="NCBI Taxonomy" id="2173175"/>
    <lineage>
        <taxon>Bacteria</taxon>
        <taxon>Pseudomonadati</taxon>
        <taxon>Bacteroidota</taxon>
        <taxon>Sphingobacteriia</taxon>
        <taxon>Sphingobacteriales</taxon>
        <taxon>Sphingobacteriaceae</taxon>
        <taxon>Pararcticibacter</taxon>
    </lineage>
</organism>
<evidence type="ECO:0000313" key="2">
    <source>
        <dbReference type="Proteomes" id="UP000245647"/>
    </source>
</evidence>
<sequence length="868" mass="98376">MRKIIILSSVLLIIIAFLAVRYFSVISVSNNNNAKVLKYIPYDAAVVMSFNNDESFYDIFRNYELFNAVLGESRASELTQLKTLLLEQPAIKELTQQQKIFVSFHPQKADSVDMLFSMALSKKISPDKFFSTGIKGVSVKSETTPRLYSLKFSAVNRPFFLFISDDLVSASFSKDLLLRVSDPESRKISQDFVDEIDENSSKKLSSPVSLFVNHTTLPGFLASFTRGKPDGNSALLKKLKGISSLNMNFKHNALMFNGISTPDTSELAYLNLFLNQRPVLNQLKNLLPDNTANSILFAFSDYKKFHTRLLRYINKRGDLKRLQSQIKLIRNQSGVNIETDIKPFISNEFALIETKTRENLGIVKLSNGTKVNFTLKLISQQASDNIARFNNSNLLYYYFGDPFKSFVRPYFTVIDNYLIVSNSQSVIQNYLNDYSGGRFISKTKEYAEHDQLVANKSNILYFINTKNSEHIINRVLKKGYAGMFANDHYEIKNFYGLSWQWSSDKNHFQVNLYANYLSNGRKELKPVWKFKMNARIGSTPWILKNGDKNMVLVQDNVNNLYALSEDGKRLWAYQIDGGIEGSVHQLSDGSILFNTSRNLYHIEVNGTNRKGFPAELPFIASAGMTLSSSNVTNTRIFIPAQTTILAYDISGKVLPGWNKPLPSRILSELRLISSGNSDYLAAGTTEGKFFFFNQKGEVARKIEITTKTRFKNPVFVNPGKPELVTTDTSGTVYFINIDGTVSEKETGPWSPDHKFIFANVSSQASPEFIYFDKSQLNVFNQDGSPVYTYSFEQTVKTAPQLIMLKEGEFRPAFSSPNNMLFLFEEDGNLFRGFPVKGTGNFNIGYLRNDGIRYLLSGTYDNLLQAYKM</sequence>
<dbReference type="SUPFAM" id="SSF50998">
    <property type="entry name" value="Quinoprotein alcohol dehydrogenase-like"/>
    <property type="match status" value="1"/>
</dbReference>
<proteinExistence type="predicted"/>
<name>A0A2U2PHH5_9SPHI</name>
<dbReference type="EMBL" id="QEAS01000007">
    <property type="protein sequence ID" value="PWG80868.1"/>
    <property type="molecule type" value="Genomic_DNA"/>
</dbReference>
<keyword evidence="2" id="KW-1185">Reference proteome</keyword>
<accession>A0A2U2PHH5</accession>